<dbReference type="EMBL" id="LGRX02015006">
    <property type="protein sequence ID" value="KAK3263841.1"/>
    <property type="molecule type" value="Genomic_DNA"/>
</dbReference>
<comment type="caution">
    <text evidence="2">The sequence shown here is derived from an EMBL/GenBank/DDBJ whole genome shotgun (WGS) entry which is preliminary data.</text>
</comment>
<evidence type="ECO:0000256" key="1">
    <source>
        <dbReference type="SAM" id="MobiDB-lite"/>
    </source>
</evidence>
<protein>
    <submittedName>
        <fullName evidence="2">Uncharacterized protein</fullName>
    </submittedName>
</protein>
<dbReference type="Proteomes" id="UP001190700">
    <property type="component" value="Unassembled WGS sequence"/>
</dbReference>
<evidence type="ECO:0000313" key="2">
    <source>
        <dbReference type="EMBL" id="KAK3263841.1"/>
    </source>
</evidence>
<dbReference type="SUPFAM" id="SSF56672">
    <property type="entry name" value="DNA/RNA polymerases"/>
    <property type="match status" value="1"/>
</dbReference>
<feature type="compositionally biased region" description="Gly residues" evidence="1">
    <location>
        <begin position="180"/>
        <end position="200"/>
    </location>
</feature>
<feature type="region of interest" description="Disordered" evidence="1">
    <location>
        <begin position="316"/>
        <end position="335"/>
    </location>
</feature>
<organism evidence="2 3">
    <name type="scientific">Cymbomonas tetramitiformis</name>
    <dbReference type="NCBI Taxonomy" id="36881"/>
    <lineage>
        <taxon>Eukaryota</taxon>
        <taxon>Viridiplantae</taxon>
        <taxon>Chlorophyta</taxon>
        <taxon>Pyramimonadophyceae</taxon>
        <taxon>Pyramimonadales</taxon>
        <taxon>Pyramimonadaceae</taxon>
        <taxon>Cymbomonas</taxon>
    </lineage>
</organism>
<gene>
    <name evidence="2" type="ORF">CYMTET_27384</name>
</gene>
<name>A0AAE0FRH9_9CHLO</name>
<feature type="region of interest" description="Disordered" evidence="1">
    <location>
        <begin position="169"/>
        <end position="206"/>
    </location>
</feature>
<accession>A0AAE0FRH9</accession>
<reference evidence="2 3" key="1">
    <citation type="journal article" date="2015" name="Genome Biol. Evol.">
        <title>Comparative Genomics of a Bacterivorous Green Alga Reveals Evolutionary Causalities and Consequences of Phago-Mixotrophic Mode of Nutrition.</title>
        <authorList>
            <person name="Burns J.A."/>
            <person name="Paasch A."/>
            <person name="Narechania A."/>
            <person name="Kim E."/>
        </authorList>
    </citation>
    <scope>NUCLEOTIDE SEQUENCE [LARGE SCALE GENOMIC DNA]</scope>
    <source>
        <strain evidence="2 3">PLY_AMNH</strain>
    </source>
</reference>
<dbReference type="InterPro" id="IPR043502">
    <property type="entry name" value="DNA/RNA_pol_sf"/>
</dbReference>
<feature type="compositionally biased region" description="Low complexity" evidence="1">
    <location>
        <begin position="316"/>
        <end position="331"/>
    </location>
</feature>
<evidence type="ECO:0000313" key="3">
    <source>
        <dbReference type="Proteomes" id="UP001190700"/>
    </source>
</evidence>
<dbReference type="AlphaFoldDB" id="A0AAE0FRH9"/>
<keyword evidence="3" id="KW-1185">Reference proteome</keyword>
<proteinExistence type="predicted"/>
<sequence length="448" mass="49578">MQQMKDLNARVKVAEETAAKAASQGGGAIQSRDAELEALKRLPYVPHVAGNPFRPAYLETDMPPMYDPYNDKTYNALSQRMNSSMRYEQLVLAPVLSYMHDAIGASTESDATTHGGADALRAKLAFIEEKVYAGSDGLVTNSVLTKWLKEFDTTKAKAVMQTHAKANAKVSTFRDRQGGKGKGATGGGAGKGEGGRGSGKGGKDTERCLKTAPWVRARRRRHVSVVFLVRKPGTNKWCLVMDFCWLNAHCVKSRCKMESLKKLRRLAKPEDWIEALRAHELASRVLVRLGLGLNEKKGQWEPTQLVEHLGLEGSRSFSSSQRRSGQIQSASVKRGQALRPEELSQELALQNRMGMFLECVMPLYKCEVKKCEGQSGDDQEERIATREDALGIWDRLVLPARALEECNSQTVPMYRRAAVRDFFAVDTTGLEVVDGGMGGFFEEKGLEM</sequence>